<organism evidence="8 9">
    <name type="scientific">Micrococcus lylae</name>
    <dbReference type="NCBI Taxonomy" id="1273"/>
    <lineage>
        <taxon>Bacteria</taxon>
        <taxon>Bacillati</taxon>
        <taxon>Actinomycetota</taxon>
        <taxon>Actinomycetes</taxon>
        <taxon>Micrococcales</taxon>
        <taxon>Micrococcaceae</taxon>
        <taxon>Micrococcus</taxon>
    </lineage>
</organism>
<feature type="transmembrane region" description="Helical" evidence="4">
    <location>
        <begin position="12"/>
        <end position="32"/>
    </location>
</feature>
<dbReference type="Gene3D" id="3.40.50.2000">
    <property type="entry name" value="Glycogen Phosphorylase B"/>
    <property type="match status" value="3"/>
</dbReference>
<dbReference type="PANTHER" id="PTHR45947">
    <property type="entry name" value="SULFOQUINOVOSYL TRANSFERASE SQD2"/>
    <property type="match status" value="1"/>
</dbReference>
<evidence type="ECO:0000313" key="9">
    <source>
        <dbReference type="Proteomes" id="UP000196230"/>
    </source>
</evidence>
<keyword evidence="4" id="KW-0472">Membrane</keyword>
<dbReference type="SUPFAM" id="SSF53756">
    <property type="entry name" value="UDP-Glycosyltransferase/glycogen phosphorylase"/>
    <property type="match status" value="2"/>
</dbReference>
<evidence type="ECO:0000256" key="2">
    <source>
        <dbReference type="ARBA" id="ARBA00022676"/>
    </source>
</evidence>
<reference evidence="8 9" key="1">
    <citation type="submission" date="2017-02" db="EMBL/GenBank/DDBJ databases">
        <authorList>
            <person name="Peterson S.W."/>
        </authorList>
    </citation>
    <scope>NUCLEOTIDE SEQUENCE [LARGE SCALE GENOMIC DNA]</scope>
    <source>
        <strain evidence="8 9">2B3F</strain>
    </source>
</reference>
<dbReference type="Pfam" id="PF00534">
    <property type="entry name" value="Glycos_transf_1"/>
    <property type="match status" value="1"/>
</dbReference>
<keyword evidence="4" id="KW-1133">Transmembrane helix</keyword>
<evidence type="ECO:0000259" key="5">
    <source>
        <dbReference type="Pfam" id="PF00534"/>
    </source>
</evidence>
<evidence type="ECO:0000256" key="4">
    <source>
        <dbReference type="SAM" id="Phobius"/>
    </source>
</evidence>
<feature type="transmembrane region" description="Helical" evidence="4">
    <location>
        <begin position="289"/>
        <end position="306"/>
    </location>
</feature>
<feature type="transmembrane region" description="Helical" evidence="4">
    <location>
        <begin position="38"/>
        <end position="56"/>
    </location>
</feature>
<dbReference type="Pfam" id="PF13524">
    <property type="entry name" value="Glyco_trans_1_2"/>
    <property type="match status" value="1"/>
</dbReference>
<gene>
    <name evidence="8" type="ORF">FM125_06170</name>
</gene>
<keyword evidence="4" id="KW-0812">Transmembrane</keyword>
<keyword evidence="3 8" id="KW-0808">Transferase</keyword>
<dbReference type="GO" id="GO:1901137">
    <property type="term" value="P:carbohydrate derivative biosynthetic process"/>
    <property type="evidence" value="ECO:0007669"/>
    <property type="project" value="UniProtKB-ARBA"/>
</dbReference>
<dbReference type="Proteomes" id="UP000196230">
    <property type="component" value="Unassembled WGS sequence"/>
</dbReference>
<dbReference type="GO" id="GO:0016757">
    <property type="term" value="F:glycosyltransferase activity"/>
    <property type="evidence" value="ECO:0007669"/>
    <property type="project" value="UniProtKB-KW"/>
</dbReference>
<dbReference type="Pfam" id="PF13579">
    <property type="entry name" value="Glyco_trans_4_4"/>
    <property type="match status" value="1"/>
</dbReference>
<dbReference type="RefSeq" id="WP_087133984.1">
    <property type="nucleotide sequence ID" value="NZ_FUKP01000041.1"/>
</dbReference>
<feature type="domain" description="Glycosyl transferase family 1" evidence="5">
    <location>
        <begin position="407"/>
        <end position="570"/>
    </location>
</feature>
<accession>A0A1R4J2Z5</accession>
<dbReference type="PANTHER" id="PTHR45947:SF3">
    <property type="entry name" value="SULFOQUINOVOSYL TRANSFERASE SQD2"/>
    <property type="match status" value="1"/>
</dbReference>
<keyword evidence="2" id="KW-0328">Glycosyltransferase</keyword>
<evidence type="ECO:0000313" key="8">
    <source>
        <dbReference type="EMBL" id="SJN26481.1"/>
    </source>
</evidence>
<evidence type="ECO:0000259" key="6">
    <source>
        <dbReference type="Pfam" id="PF13524"/>
    </source>
</evidence>
<dbReference type="InterPro" id="IPR050194">
    <property type="entry name" value="Glycosyltransferase_grp1"/>
</dbReference>
<proteinExistence type="predicted"/>
<dbReference type="InterPro" id="IPR001296">
    <property type="entry name" value="Glyco_trans_1"/>
</dbReference>
<feature type="domain" description="Spore protein YkvP/CgeB glycosyl transferase-like" evidence="6">
    <location>
        <begin position="815"/>
        <end position="928"/>
    </location>
</feature>
<sequence length="1481" mass="162776">MIQLFLRFSRRQQLVMGLFVLLALVGTVLAFIVDHTVLIIGLFWMLCAAVFVMIMYHRRLNAKITRFARVRGAAAPGSAARKPASKGTAARLSSPESLESLRAAFERRGTVAAGLPFARKLIQEKGDISGAREVLDQIRDKSGLKEAELGYIRRVDSLHRFLSEDVELPQRHRSYNYVPVRNKVMYAVGMSPVSVTNGYTSRTKGVVEGLTGQGLDVFVAPMPGKPWDKKTVQGGRRVPAEQRRYVEEIDDVRYVHNPGIPAWEGDIDIFFQVAADAYVREAMIEKPEYILAASNYLSALPALIAARRLGIPFVYEMRGFWEVSAASVREGWADSDQYRLDRRMEDLVARSADRVVVITEEMRQDLIARGVDGDLVSVAPNCVDADTFAPLGKDTALLRSLGFSEPDLPVVGFAGSVTDYEGLDLVAEALATLKGRGIRFNFLVMGGGAYLDRLKALVSELGLDAQTRFVSGVPNAKMPAYLSSIDVFPLARKSLPVTELVSPLKPLEAMAVGGAVVLSDVSPHTVFCGPDQATALSFAKDDVASLVDRLAEVLEDREAARAMGVRARRWVKENRSWSVTGSRIAEALGSLSRDGRIAGADAEAERPLKDFTVAFIGDVFTSDTFVPELTALRVRPDDWNEQFQTHSVDALFIESAWQGNDGAWTGIIGYYDDETHAPIAELIAHCRQHGIPVMFWNKEDPVHYNRFKRTASLCDYVFTTDARTIVDYKSLPDNQIKTVASAPFAAQPLLHNPLPSTREQDESIAYGGTYYGDKYATRKQGLDFLFYESAPFGLAIYERVHNDPNSPYRLPDRFRRYARQSLSYPDMCQAYKAHPIHLNGNSVVDSPSMFSRRVVEITASGSTVLSSAGRGVDETLAGTVPTVTTPDQANGHLEAWKGSEALRHEGLWKAFRHVYEAHTCAHRLVYMMRVAGFRVQSPATAPVAVECSREDVQLFEAQTVRPALYLLTDSTDGVQASCPVVHAEGEARVAALREAGIGHVVVHRAGAPAPEAHLLEDMSLALRFGDWKAVGTRTVSWGKGEPHVRIAALTSDIEPGTVLLAEDVYEAWLQGSPPALDDDQVFAWQRVVDRDGSAQASGGTAAVVSGTASSPVGAGAAAAGASGVQASAGLPDGSQDVAGAVMVGEETTQPLTVLVAGHDLKFFPQITAVLEGAGHRVIVDQWGGHDIHDEQQSRRLLAEADVVFCEWALGNVKWYSRNKREGQRLIVRLHAQELRTRFLREADLKAVDTFVFVSPVGMRRAQITFGVPAERSVVIGNTFDFDAFAAPRTDPDPHVLGMVGSVPQSKRLDLALDVMERLTAEDLGYRLVVKGKEYMEYPWLMNREPEREYFEAQYARLTDSPALQGAVEFGGHSADIAEWYRTEPGFILSTSDHEGTHQAIAEGGAAGCVPIIWPWAGAEFVYGERWLVEDAAEAVDRVRRLTADRDRFLQESAEVREFMRSHFAPATIGAQILEVVEGRRR</sequence>
<dbReference type="InterPro" id="IPR055259">
    <property type="entry name" value="YkvP/CgeB_Glyco_trans-like"/>
</dbReference>
<feature type="domain" description="Glycosyltransferase subfamily 4-like N-terminal" evidence="7">
    <location>
        <begin position="198"/>
        <end position="381"/>
    </location>
</feature>
<dbReference type="CDD" id="cd03794">
    <property type="entry name" value="GT4_WbuB-like"/>
    <property type="match status" value="1"/>
</dbReference>
<evidence type="ECO:0000256" key="1">
    <source>
        <dbReference type="ARBA" id="ARBA00021292"/>
    </source>
</evidence>
<evidence type="ECO:0000256" key="3">
    <source>
        <dbReference type="ARBA" id="ARBA00022679"/>
    </source>
</evidence>
<dbReference type="CDD" id="cd03801">
    <property type="entry name" value="GT4_PimA-like"/>
    <property type="match status" value="1"/>
</dbReference>
<dbReference type="InterPro" id="IPR028098">
    <property type="entry name" value="Glyco_trans_4-like_N"/>
</dbReference>
<name>A0A1R4J2Z5_9MICC</name>
<protein>
    <recommendedName>
        <fullName evidence="1">D-inositol 3-phosphate glycosyltransferase</fullName>
    </recommendedName>
</protein>
<dbReference type="EMBL" id="FUKP01000041">
    <property type="protein sequence ID" value="SJN26481.1"/>
    <property type="molecule type" value="Genomic_DNA"/>
</dbReference>
<evidence type="ECO:0000259" key="7">
    <source>
        <dbReference type="Pfam" id="PF13579"/>
    </source>
</evidence>
<dbReference type="Pfam" id="PF13692">
    <property type="entry name" value="Glyco_trans_1_4"/>
    <property type="match status" value="1"/>
</dbReference>